<reference evidence="2 3" key="1">
    <citation type="submission" date="2019-04" db="EMBL/GenBank/DDBJ databases">
        <title>Cohnella sp. nov. isolated from preserved vegetables.</title>
        <authorList>
            <person name="Lin S.-Y."/>
            <person name="Hung M.-H."/>
            <person name="Young C.-C."/>
        </authorList>
    </citation>
    <scope>NUCLEOTIDE SEQUENCE [LARGE SCALE GENOMIC DNA]</scope>
    <source>
        <strain evidence="2 3">CC-MHH1044</strain>
    </source>
</reference>
<protein>
    <submittedName>
        <fullName evidence="2">Exo-alpha-sialidase</fullName>
    </submittedName>
</protein>
<proteinExistence type="predicted"/>
<dbReference type="InterPro" id="IPR036278">
    <property type="entry name" value="Sialidase_sf"/>
</dbReference>
<evidence type="ECO:0000313" key="3">
    <source>
        <dbReference type="Proteomes" id="UP000310636"/>
    </source>
</evidence>
<dbReference type="OrthoDB" id="7294637at2"/>
<comment type="caution">
    <text evidence="2">The sequence shown here is derived from an EMBL/GenBank/DDBJ whole genome shotgun (WGS) entry which is preliminary data.</text>
</comment>
<dbReference type="EMBL" id="SSOB01000056">
    <property type="protein sequence ID" value="THF73407.1"/>
    <property type="molecule type" value="Genomic_DNA"/>
</dbReference>
<dbReference type="SUPFAM" id="SSF50939">
    <property type="entry name" value="Sialidases"/>
    <property type="match status" value="1"/>
</dbReference>
<sequence>MDLKHVTIYREPGRYAAWPANYGIWSWGDEIVVGFTSGYHLTEGGFHARDRSRPFTTMQARSLDGGLTWQSEAMPLRTPGNRGLSTGEHRDGDSDAAEEENAPVPYPGEVRFDDPNFALLFARGDITGESKSWFYTSTDRCHSWQGPYILPAMGLTGIAARTDYQVYGPSECMLFLTAPTALGTETGSRVFNARTTDGGKSFEFVSWIGPEAPNGFLIMPASVRLPDGGLLAAIRGREEKKEGRLVNWIDLYGSSDDGRTWQFVSCPVPDTGNGGNPPTLTRLPDGRLCITYGYRNPKYGIRAKLSGDNGLTWGDEIILREDAGSHDIGYTRTVLRPDGTLVVVYYYNDEMGGSCYIGATLWKP</sequence>
<feature type="region of interest" description="Disordered" evidence="1">
    <location>
        <begin position="69"/>
        <end position="108"/>
    </location>
</feature>
<dbReference type="AlphaFoldDB" id="A0A4S4BHJ5"/>
<evidence type="ECO:0000313" key="2">
    <source>
        <dbReference type="EMBL" id="THF73407.1"/>
    </source>
</evidence>
<organism evidence="2 3">
    <name type="scientific">Cohnella fermenti</name>
    <dbReference type="NCBI Taxonomy" id="2565925"/>
    <lineage>
        <taxon>Bacteria</taxon>
        <taxon>Bacillati</taxon>
        <taxon>Bacillota</taxon>
        <taxon>Bacilli</taxon>
        <taxon>Bacillales</taxon>
        <taxon>Paenibacillaceae</taxon>
        <taxon>Cohnella</taxon>
    </lineage>
</organism>
<accession>A0A4S4BHJ5</accession>
<dbReference type="Gene3D" id="2.120.10.10">
    <property type="match status" value="1"/>
</dbReference>
<dbReference type="CDD" id="cd15482">
    <property type="entry name" value="Sialidase_non-viral"/>
    <property type="match status" value="1"/>
</dbReference>
<evidence type="ECO:0000256" key="1">
    <source>
        <dbReference type="SAM" id="MobiDB-lite"/>
    </source>
</evidence>
<keyword evidence="3" id="KW-1185">Reference proteome</keyword>
<dbReference type="Proteomes" id="UP000310636">
    <property type="component" value="Unassembled WGS sequence"/>
</dbReference>
<name>A0A4S4BHJ5_9BACL</name>
<gene>
    <name evidence="2" type="ORF">E6C55_29365</name>
</gene>